<protein>
    <submittedName>
        <fullName evidence="2">Uncharacterized protein</fullName>
    </submittedName>
</protein>
<proteinExistence type="predicted"/>
<keyword evidence="1" id="KW-0472">Membrane</keyword>
<evidence type="ECO:0000313" key="2">
    <source>
        <dbReference type="EMBL" id="QQB47815.1"/>
    </source>
</evidence>
<evidence type="ECO:0000313" key="3">
    <source>
        <dbReference type="Proteomes" id="UP000596145"/>
    </source>
</evidence>
<dbReference type="RefSeq" id="WP_159447608.1">
    <property type="nucleotide sequence ID" value="NZ_CP066007.1"/>
</dbReference>
<name>A0A7T4EI43_9CORY</name>
<evidence type="ECO:0000256" key="1">
    <source>
        <dbReference type="SAM" id="Phobius"/>
    </source>
</evidence>
<sequence length="54" mass="5677">MGHWFVYLMFLIAGLLVGGAWSMYKNGSLKGIIVVGILAAGALALALMSYSTAQ</sequence>
<feature type="transmembrane region" description="Helical" evidence="1">
    <location>
        <begin position="6"/>
        <end position="24"/>
    </location>
</feature>
<dbReference type="EMBL" id="CP066007">
    <property type="protein sequence ID" value="QQB47815.1"/>
    <property type="molecule type" value="Genomic_DNA"/>
</dbReference>
<reference evidence="2 3" key="1">
    <citation type="submission" date="2020-12" db="EMBL/GenBank/DDBJ databases">
        <title>FDA dAtabase for Regulatory Grade micrObial Sequences (FDA-ARGOS): Supporting development and validation of Infectious Disease Dx tests.</title>
        <authorList>
            <person name="Sproer C."/>
            <person name="Gronow S."/>
            <person name="Severitt S."/>
            <person name="Schroder I."/>
            <person name="Tallon L."/>
            <person name="Sadzewicz L."/>
            <person name="Zhao X."/>
            <person name="Boylan J."/>
            <person name="Ott S."/>
            <person name="Bowen H."/>
            <person name="Vavikolanu K."/>
            <person name="Mehta A."/>
            <person name="Aluvathingal J."/>
            <person name="Nadendla S."/>
            <person name="Lowell S."/>
            <person name="Myers T."/>
            <person name="Yan Y."/>
            <person name="Sichtig H."/>
        </authorList>
    </citation>
    <scope>NUCLEOTIDE SEQUENCE [LARGE SCALE GENOMIC DNA]</scope>
    <source>
        <strain evidence="2 3">FDAARGOS_1053</strain>
    </source>
</reference>
<dbReference type="AlphaFoldDB" id="A0A7T4EI43"/>
<dbReference type="GeneID" id="92760393"/>
<dbReference type="Proteomes" id="UP000596145">
    <property type="component" value="Chromosome"/>
</dbReference>
<keyword evidence="1" id="KW-0812">Transmembrane</keyword>
<gene>
    <name evidence="2" type="ORF">I6I10_07955</name>
</gene>
<feature type="transmembrane region" description="Helical" evidence="1">
    <location>
        <begin position="31"/>
        <end position="50"/>
    </location>
</feature>
<keyword evidence="1" id="KW-1133">Transmembrane helix</keyword>
<organism evidence="2 3">
    <name type="scientific">Corynebacterium glucuronolyticum</name>
    <dbReference type="NCBI Taxonomy" id="39791"/>
    <lineage>
        <taxon>Bacteria</taxon>
        <taxon>Bacillati</taxon>
        <taxon>Actinomycetota</taxon>
        <taxon>Actinomycetes</taxon>
        <taxon>Mycobacteriales</taxon>
        <taxon>Corynebacteriaceae</taxon>
        <taxon>Corynebacterium</taxon>
    </lineage>
</organism>
<accession>A0A7T4EI43</accession>